<dbReference type="Proteomes" id="UP001221898">
    <property type="component" value="Unassembled WGS sequence"/>
</dbReference>
<dbReference type="AlphaFoldDB" id="A0AAD7T676"/>
<sequence>MKDRLEELRQRAKEASEEHERFSEEEVEEDDVPVGMQAVVFEEEPVLENFLSEVQRIRDAIGDLDAEVRKFSQQQKNLVATMRRFSVMKKESSVTRDIKLQAESIHKRLDALSKQVKG</sequence>
<feature type="compositionally biased region" description="Basic and acidic residues" evidence="1">
    <location>
        <begin position="1"/>
        <end position="24"/>
    </location>
</feature>
<dbReference type="EMBL" id="JAINUG010000010">
    <property type="protein sequence ID" value="KAJ8415174.1"/>
    <property type="molecule type" value="Genomic_DNA"/>
</dbReference>
<feature type="domain" description="Syntaxin N-terminal" evidence="2">
    <location>
        <begin position="44"/>
        <end position="117"/>
    </location>
</feature>
<accession>A0AAD7T676</accession>
<dbReference type="InterPro" id="IPR010989">
    <property type="entry name" value="SNARE"/>
</dbReference>
<dbReference type="GO" id="GO:0016192">
    <property type="term" value="P:vesicle-mediated transport"/>
    <property type="evidence" value="ECO:0007669"/>
    <property type="project" value="InterPro"/>
</dbReference>
<evidence type="ECO:0000259" key="2">
    <source>
        <dbReference type="Pfam" id="PF00804"/>
    </source>
</evidence>
<dbReference type="InterPro" id="IPR006011">
    <property type="entry name" value="Syntaxin_N"/>
</dbReference>
<dbReference type="Pfam" id="PF00804">
    <property type="entry name" value="Syntaxin"/>
    <property type="match status" value="1"/>
</dbReference>
<dbReference type="Gene3D" id="1.20.58.70">
    <property type="match status" value="1"/>
</dbReference>
<name>A0AAD7T676_9TELE</name>
<dbReference type="GO" id="GO:0016020">
    <property type="term" value="C:membrane"/>
    <property type="evidence" value="ECO:0007669"/>
    <property type="project" value="InterPro"/>
</dbReference>
<evidence type="ECO:0000256" key="1">
    <source>
        <dbReference type="SAM" id="MobiDB-lite"/>
    </source>
</evidence>
<feature type="region of interest" description="Disordered" evidence="1">
    <location>
        <begin position="1"/>
        <end position="28"/>
    </location>
</feature>
<comment type="caution">
    <text evidence="3">The sequence shown here is derived from an EMBL/GenBank/DDBJ whole genome shotgun (WGS) entry which is preliminary data.</text>
</comment>
<evidence type="ECO:0000313" key="3">
    <source>
        <dbReference type="EMBL" id="KAJ8415174.1"/>
    </source>
</evidence>
<proteinExistence type="predicted"/>
<organism evidence="3 4">
    <name type="scientific">Aldrovandia affinis</name>
    <dbReference type="NCBI Taxonomy" id="143900"/>
    <lineage>
        <taxon>Eukaryota</taxon>
        <taxon>Metazoa</taxon>
        <taxon>Chordata</taxon>
        <taxon>Craniata</taxon>
        <taxon>Vertebrata</taxon>
        <taxon>Euteleostomi</taxon>
        <taxon>Actinopterygii</taxon>
        <taxon>Neopterygii</taxon>
        <taxon>Teleostei</taxon>
        <taxon>Notacanthiformes</taxon>
        <taxon>Halosauridae</taxon>
        <taxon>Aldrovandia</taxon>
    </lineage>
</organism>
<gene>
    <name evidence="3" type="ORF">AAFF_G00008720</name>
</gene>
<keyword evidence="4" id="KW-1185">Reference proteome</keyword>
<dbReference type="SUPFAM" id="SSF47661">
    <property type="entry name" value="t-snare proteins"/>
    <property type="match status" value="1"/>
</dbReference>
<feature type="non-terminal residue" evidence="3">
    <location>
        <position position="118"/>
    </location>
</feature>
<reference evidence="3" key="1">
    <citation type="journal article" date="2023" name="Science">
        <title>Genome structures resolve the early diversification of teleost fishes.</title>
        <authorList>
            <person name="Parey E."/>
            <person name="Louis A."/>
            <person name="Montfort J."/>
            <person name="Bouchez O."/>
            <person name="Roques C."/>
            <person name="Iampietro C."/>
            <person name="Lluch J."/>
            <person name="Castinel A."/>
            <person name="Donnadieu C."/>
            <person name="Desvignes T."/>
            <person name="Floi Bucao C."/>
            <person name="Jouanno E."/>
            <person name="Wen M."/>
            <person name="Mejri S."/>
            <person name="Dirks R."/>
            <person name="Jansen H."/>
            <person name="Henkel C."/>
            <person name="Chen W.J."/>
            <person name="Zahm M."/>
            <person name="Cabau C."/>
            <person name="Klopp C."/>
            <person name="Thompson A.W."/>
            <person name="Robinson-Rechavi M."/>
            <person name="Braasch I."/>
            <person name="Lecointre G."/>
            <person name="Bobe J."/>
            <person name="Postlethwait J.H."/>
            <person name="Berthelot C."/>
            <person name="Roest Crollius H."/>
            <person name="Guiguen Y."/>
        </authorList>
    </citation>
    <scope>NUCLEOTIDE SEQUENCE</scope>
    <source>
        <strain evidence="3">NC1722</strain>
    </source>
</reference>
<protein>
    <recommendedName>
        <fullName evidence="2">Syntaxin N-terminal domain-containing protein</fullName>
    </recommendedName>
</protein>
<evidence type="ECO:0000313" key="4">
    <source>
        <dbReference type="Proteomes" id="UP001221898"/>
    </source>
</evidence>